<dbReference type="PANTHER" id="PTHR31650:SF25">
    <property type="entry name" value="WAX ESTER SYNTHASE_DIACYLGLYCEROL ACYLTRANSFERASE 2"/>
    <property type="match status" value="1"/>
</dbReference>
<evidence type="ECO:0000313" key="2">
    <source>
        <dbReference type="EMBL" id="KAH0924062.1"/>
    </source>
</evidence>
<keyword evidence="1" id="KW-0472">Membrane</keyword>
<keyword evidence="1" id="KW-1133">Transmembrane helix</keyword>
<evidence type="ECO:0000256" key="1">
    <source>
        <dbReference type="SAM" id="Phobius"/>
    </source>
</evidence>
<feature type="transmembrane region" description="Helical" evidence="1">
    <location>
        <begin position="128"/>
        <end position="150"/>
    </location>
</feature>
<comment type="caution">
    <text evidence="2">The sequence shown here is derived from an EMBL/GenBank/DDBJ whole genome shotgun (WGS) entry which is preliminary data.</text>
</comment>
<protein>
    <submittedName>
        <fullName evidence="2">Uncharacterized protein</fullName>
    </submittedName>
</protein>
<gene>
    <name evidence="2" type="ORF">HID58_024080</name>
</gene>
<dbReference type="Proteomes" id="UP000824890">
    <property type="component" value="Unassembled WGS sequence"/>
</dbReference>
<keyword evidence="1" id="KW-0812">Transmembrane</keyword>
<organism evidence="2 3">
    <name type="scientific">Brassica napus</name>
    <name type="common">Rape</name>
    <dbReference type="NCBI Taxonomy" id="3708"/>
    <lineage>
        <taxon>Eukaryota</taxon>
        <taxon>Viridiplantae</taxon>
        <taxon>Streptophyta</taxon>
        <taxon>Embryophyta</taxon>
        <taxon>Tracheophyta</taxon>
        <taxon>Spermatophyta</taxon>
        <taxon>Magnoliopsida</taxon>
        <taxon>eudicotyledons</taxon>
        <taxon>Gunneridae</taxon>
        <taxon>Pentapetalae</taxon>
        <taxon>rosids</taxon>
        <taxon>malvids</taxon>
        <taxon>Brassicales</taxon>
        <taxon>Brassicaceae</taxon>
        <taxon>Brassiceae</taxon>
        <taxon>Brassica</taxon>
    </lineage>
</organism>
<dbReference type="PANTHER" id="PTHR31650">
    <property type="entry name" value="O-ACYLTRANSFERASE (WSD1-LIKE) FAMILY PROTEIN"/>
    <property type="match status" value="1"/>
</dbReference>
<feature type="transmembrane region" description="Helical" evidence="1">
    <location>
        <begin position="52"/>
        <end position="71"/>
    </location>
</feature>
<evidence type="ECO:0000313" key="3">
    <source>
        <dbReference type="Proteomes" id="UP000824890"/>
    </source>
</evidence>
<feature type="non-terminal residue" evidence="2">
    <location>
        <position position="1"/>
    </location>
</feature>
<accession>A0ABQ8D3Y6</accession>
<proteinExistence type="predicted"/>
<dbReference type="InterPro" id="IPR045034">
    <property type="entry name" value="O-acyltransferase_WSD1-like"/>
</dbReference>
<keyword evidence="3" id="KW-1185">Reference proteome</keyword>
<reference evidence="2 3" key="1">
    <citation type="submission" date="2021-05" db="EMBL/GenBank/DDBJ databases">
        <title>Genome Assembly of Synthetic Allotetraploid Brassica napus Reveals Homoeologous Exchanges between Subgenomes.</title>
        <authorList>
            <person name="Davis J.T."/>
        </authorList>
    </citation>
    <scope>NUCLEOTIDE SEQUENCE [LARGE SCALE GENOMIC DNA]</scope>
    <source>
        <strain evidence="3">cv. Da-Ae</strain>
        <tissue evidence="2">Seedling</tissue>
    </source>
</reference>
<sequence>FHLVKLKKSHAGSVAVGRFHHSLGDEILNSKTLTPRQYLLSQSQRKAMRRTLVGRYISYLILAHIHGYRMIPGDNATPHKGKLSAKVGINKFIHRIISLDDVKAVKSAMNMTVNDIFLGIVQAGISRYLIILCTKLLSNIILITGLTIYIQSYVKKVIINLAVDVNVIYLTSSPF</sequence>
<name>A0ABQ8D3Y6_BRANA</name>
<dbReference type="EMBL" id="JAGKQM010000006">
    <property type="protein sequence ID" value="KAH0924062.1"/>
    <property type="molecule type" value="Genomic_DNA"/>
</dbReference>